<evidence type="ECO:0000313" key="2">
    <source>
        <dbReference type="EMBL" id="MFB2834677.1"/>
    </source>
</evidence>
<name>A0ABV4WIH8_9CYAN</name>
<dbReference type="EMBL" id="JBHFNT010000072">
    <property type="protein sequence ID" value="MFB2834677.1"/>
    <property type="molecule type" value="Genomic_DNA"/>
</dbReference>
<feature type="domain" description="AAA" evidence="1">
    <location>
        <begin position="4"/>
        <end position="205"/>
    </location>
</feature>
<evidence type="ECO:0000313" key="3">
    <source>
        <dbReference type="Proteomes" id="UP001576780"/>
    </source>
</evidence>
<sequence length="310" mass="34738">MGLIIATANMKGGVGKTTLTVNLAASLVKDFGKKVLVVDLDNQISATLSLMSPQDFSKRRRDKRTLRHLVNKAIKPDLKLTIPIGEVINPYVCSLKGLDLLPGDLDLYDEFLVSEMLYEKAVRTGSSNFEQIWIDFERELVATIIKPVLKDYDFIILDCAPGYNLLTRSGLLASDFYILPAKPEPLSVIGIQLLERRIAQQREVHRNEANIRIQMLGIVFTMSANLLAGRYYNQVMRRVNEDYSATKLFKTRIPLDVNVSKAVDTFMPVVLCNPQSPGGKAFTQLTQEFLQKITVATNTKQNPAKIDFGE</sequence>
<dbReference type="Gene3D" id="3.40.50.300">
    <property type="entry name" value="P-loop containing nucleotide triphosphate hydrolases"/>
    <property type="match status" value="1"/>
</dbReference>
<dbReference type="RefSeq" id="WP_413277106.1">
    <property type="nucleotide sequence ID" value="NZ_JBHFNT010000072.1"/>
</dbReference>
<keyword evidence="3" id="KW-1185">Reference proteome</keyword>
<comment type="caution">
    <text evidence="2">The sequence shown here is derived from an EMBL/GenBank/DDBJ whole genome shotgun (WGS) entry which is preliminary data.</text>
</comment>
<dbReference type="Proteomes" id="UP001576780">
    <property type="component" value="Unassembled WGS sequence"/>
</dbReference>
<dbReference type="SUPFAM" id="SSF52540">
    <property type="entry name" value="P-loop containing nucleoside triphosphate hydrolases"/>
    <property type="match status" value="1"/>
</dbReference>
<dbReference type="PANTHER" id="PTHR13696">
    <property type="entry name" value="P-LOOP CONTAINING NUCLEOSIDE TRIPHOSPHATE HYDROLASE"/>
    <property type="match status" value="1"/>
</dbReference>
<dbReference type="InterPro" id="IPR025669">
    <property type="entry name" value="AAA_dom"/>
</dbReference>
<dbReference type="PANTHER" id="PTHR13696:SF52">
    <property type="entry name" value="PARA FAMILY PROTEIN CT_582"/>
    <property type="match status" value="1"/>
</dbReference>
<gene>
    <name evidence="2" type="ORF">ACE1CA_09105</name>
</gene>
<dbReference type="InterPro" id="IPR050678">
    <property type="entry name" value="DNA_Partitioning_ATPase"/>
</dbReference>
<evidence type="ECO:0000259" key="1">
    <source>
        <dbReference type="Pfam" id="PF13614"/>
    </source>
</evidence>
<reference evidence="2 3" key="1">
    <citation type="submission" date="2024-09" db="EMBL/GenBank/DDBJ databases">
        <title>Floridaenema gen nov. (Aerosakkonemataceae, Aerosakkonematales ord. nov., Cyanobacteria) from benthic tropical and subtropical fresh waters, with the description of four new species.</title>
        <authorList>
            <person name="Moretto J.A."/>
            <person name="Berthold D.E."/>
            <person name="Lefler F.W."/>
            <person name="Huang I.-S."/>
            <person name="Laughinghouse H. IV."/>
        </authorList>
    </citation>
    <scope>NUCLEOTIDE SEQUENCE [LARGE SCALE GENOMIC DNA]</scope>
    <source>
        <strain evidence="2 3">BLCC-F167</strain>
    </source>
</reference>
<organism evidence="2 3">
    <name type="scientific">Floridaenema evergladense BLCC-F167</name>
    <dbReference type="NCBI Taxonomy" id="3153639"/>
    <lineage>
        <taxon>Bacteria</taxon>
        <taxon>Bacillati</taxon>
        <taxon>Cyanobacteriota</taxon>
        <taxon>Cyanophyceae</taxon>
        <taxon>Oscillatoriophycideae</taxon>
        <taxon>Aerosakkonematales</taxon>
        <taxon>Aerosakkonemataceae</taxon>
        <taxon>Floridanema</taxon>
        <taxon>Floridanema evergladense</taxon>
    </lineage>
</organism>
<accession>A0ABV4WIH8</accession>
<dbReference type="InterPro" id="IPR027417">
    <property type="entry name" value="P-loop_NTPase"/>
</dbReference>
<dbReference type="Pfam" id="PF13614">
    <property type="entry name" value="AAA_31"/>
    <property type="match status" value="1"/>
</dbReference>
<proteinExistence type="predicted"/>
<protein>
    <submittedName>
        <fullName evidence="2">ParA family protein</fullName>
    </submittedName>
</protein>
<dbReference type="CDD" id="cd02042">
    <property type="entry name" value="ParAB_family"/>
    <property type="match status" value="1"/>
</dbReference>